<dbReference type="GeneID" id="91090497"/>
<gene>
    <name evidence="10" type="ORF">L203_106289</name>
</gene>
<reference evidence="10" key="1">
    <citation type="submission" date="2016-06" db="EMBL/GenBank/DDBJ databases">
        <authorList>
            <person name="Cuomo C."/>
            <person name="Litvintseva A."/>
            <person name="Heitman J."/>
            <person name="Chen Y."/>
            <person name="Sun S."/>
            <person name="Springer D."/>
            <person name="Dromer F."/>
            <person name="Young S."/>
            <person name="Zeng Q."/>
            <person name="Chapman S."/>
            <person name="Gujja S."/>
            <person name="Saif S."/>
            <person name="Birren B."/>
        </authorList>
    </citation>
    <scope>NUCLEOTIDE SEQUENCE</scope>
    <source>
        <strain evidence="10">CBS 7841</strain>
    </source>
</reference>
<dbReference type="InterPro" id="IPR008389">
    <property type="entry name" value="ATPase_V0-cplx_e1/e2_su"/>
</dbReference>
<dbReference type="EMBL" id="CP143791">
    <property type="protein sequence ID" value="WVN91042.1"/>
    <property type="molecule type" value="Genomic_DNA"/>
</dbReference>
<feature type="transmembrane region" description="Helical" evidence="9">
    <location>
        <begin position="6"/>
        <end position="24"/>
    </location>
</feature>
<reference evidence="10" key="2">
    <citation type="journal article" date="2022" name="Elife">
        <title>Obligate sexual reproduction of a homothallic fungus closely related to the Cryptococcus pathogenic species complex.</title>
        <authorList>
            <person name="Passer A.R."/>
            <person name="Clancey S.A."/>
            <person name="Shea T."/>
            <person name="David-Palma M."/>
            <person name="Averette A.F."/>
            <person name="Boekhout T."/>
            <person name="Porcel B.M."/>
            <person name="Nowrousian M."/>
            <person name="Cuomo C.A."/>
            <person name="Sun S."/>
            <person name="Heitman J."/>
            <person name="Coelho M.A."/>
        </authorList>
    </citation>
    <scope>NUCLEOTIDE SEQUENCE</scope>
    <source>
        <strain evidence="10">CBS 7841</strain>
    </source>
</reference>
<organism evidence="10 11">
    <name type="scientific">Cryptococcus depauperatus CBS 7841</name>
    <dbReference type="NCBI Taxonomy" id="1295531"/>
    <lineage>
        <taxon>Eukaryota</taxon>
        <taxon>Fungi</taxon>
        <taxon>Dikarya</taxon>
        <taxon>Basidiomycota</taxon>
        <taxon>Agaricomycotina</taxon>
        <taxon>Tremellomycetes</taxon>
        <taxon>Tremellales</taxon>
        <taxon>Cryptococcaceae</taxon>
        <taxon>Cryptococcus</taxon>
    </lineage>
</organism>
<proteinExistence type="inferred from homology"/>
<evidence type="ECO:0000256" key="2">
    <source>
        <dbReference type="ARBA" id="ARBA00008328"/>
    </source>
</evidence>
<evidence type="ECO:0000256" key="1">
    <source>
        <dbReference type="ARBA" id="ARBA00004127"/>
    </source>
</evidence>
<dbReference type="Proteomes" id="UP000094043">
    <property type="component" value="Chromosome 8"/>
</dbReference>
<keyword evidence="11" id="KW-1185">Reference proteome</keyword>
<dbReference type="PANTHER" id="PTHR12263:SF0">
    <property type="entry name" value="V-TYPE PROTON ATPASE SUBUNIT"/>
    <property type="match status" value="1"/>
</dbReference>
<dbReference type="KEGG" id="cdep:91090497"/>
<comment type="subcellular location">
    <subcellularLocation>
        <location evidence="1">Endomembrane system</location>
        <topology evidence="1">Multi-pass membrane protein</topology>
    </subcellularLocation>
</comment>
<dbReference type="PANTHER" id="PTHR12263">
    <property type="entry name" value="VACUOLAR ATP SYNTHASE SUBUNIT H"/>
    <property type="match status" value="1"/>
</dbReference>
<dbReference type="GO" id="GO:0046961">
    <property type="term" value="F:proton-transporting ATPase activity, rotational mechanism"/>
    <property type="evidence" value="ECO:0007669"/>
    <property type="project" value="InterPro"/>
</dbReference>
<accession>A0AAJ8JYY0</accession>
<evidence type="ECO:0000256" key="5">
    <source>
        <dbReference type="ARBA" id="ARBA00022781"/>
    </source>
</evidence>
<keyword evidence="3" id="KW-0813">Transport</keyword>
<evidence type="ECO:0000256" key="8">
    <source>
        <dbReference type="ARBA" id="ARBA00023136"/>
    </source>
</evidence>
<name>A0AAJ8JYY0_9TREE</name>
<evidence type="ECO:0000256" key="3">
    <source>
        <dbReference type="ARBA" id="ARBA00022448"/>
    </source>
</evidence>
<dbReference type="AlphaFoldDB" id="A0AAJ8JYY0"/>
<keyword evidence="6 9" id="KW-1133">Transmembrane helix</keyword>
<sequence>MSFLHIVWVAIVIAAVGAVGWFIMPKGKNQTLFRSSLLLTLTCCYLMWAVTYLCQLHPLITPRRSDLKTEY</sequence>
<dbReference type="GO" id="GO:0007035">
    <property type="term" value="P:vacuolar acidification"/>
    <property type="evidence" value="ECO:0007669"/>
    <property type="project" value="TreeGrafter"/>
</dbReference>
<reference evidence="10" key="3">
    <citation type="submission" date="2024-01" db="EMBL/GenBank/DDBJ databases">
        <authorList>
            <person name="Coelho M.A."/>
            <person name="David-Palma M."/>
            <person name="Shea T."/>
            <person name="Sun S."/>
            <person name="Cuomo C.A."/>
            <person name="Heitman J."/>
        </authorList>
    </citation>
    <scope>NUCLEOTIDE SEQUENCE</scope>
    <source>
        <strain evidence="10">CBS 7841</strain>
    </source>
</reference>
<evidence type="ECO:0000313" key="11">
    <source>
        <dbReference type="Proteomes" id="UP000094043"/>
    </source>
</evidence>
<evidence type="ECO:0000256" key="7">
    <source>
        <dbReference type="ARBA" id="ARBA00023065"/>
    </source>
</evidence>
<keyword evidence="4 9" id="KW-0812">Transmembrane</keyword>
<dbReference type="GO" id="GO:0000220">
    <property type="term" value="C:vacuolar proton-transporting V-type ATPase, V0 domain"/>
    <property type="evidence" value="ECO:0007669"/>
    <property type="project" value="TreeGrafter"/>
</dbReference>
<dbReference type="Pfam" id="PF05493">
    <property type="entry name" value="ATP_synt_H"/>
    <property type="match status" value="1"/>
</dbReference>
<keyword evidence="5" id="KW-0375">Hydrogen ion transport</keyword>
<evidence type="ECO:0000256" key="9">
    <source>
        <dbReference type="SAM" id="Phobius"/>
    </source>
</evidence>
<dbReference type="GO" id="GO:0012505">
    <property type="term" value="C:endomembrane system"/>
    <property type="evidence" value="ECO:0007669"/>
    <property type="project" value="UniProtKB-SubCell"/>
</dbReference>
<feature type="transmembrane region" description="Helical" evidence="9">
    <location>
        <begin position="36"/>
        <end position="60"/>
    </location>
</feature>
<evidence type="ECO:0000256" key="4">
    <source>
        <dbReference type="ARBA" id="ARBA00022692"/>
    </source>
</evidence>
<evidence type="ECO:0000313" key="10">
    <source>
        <dbReference type="EMBL" id="WVN91042.1"/>
    </source>
</evidence>
<protein>
    <submittedName>
        <fullName evidence="10">V-type proton ATPase subunit E</fullName>
    </submittedName>
</protein>
<keyword evidence="7" id="KW-0406">Ion transport</keyword>
<comment type="similarity">
    <text evidence="2">Belongs to the V-ATPase e1/e2 subunit family.</text>
</comment>
<evidence type="ECO:0000256" key="6">
    <source>
        <dbReference type="ARBA" id="ARBA00022989"/>
    </source>
</evidence>
<keyword evidence="8 9" id="KW-0472">Membrane</keyword>
<dbReference type="RefSeq" id="XP_066071742.1">
    <property type="nucleotide sequence ID" value="XM_066215645.1"/>
</dbReference>